<dbReference type="Pfam" id="PF01612">
    <property type="entry name" value="DNA_pol_A_exo1"/>
    <property type="match status" value="1"/>
</dbReference>
<keyword evidence="1" id="KW-0540">Nuclease</keyword>
<evidence type="ECO:0000256" key="1">
    <source>
        <dbReference type="ARBA" id="ARBA00022722"/>
    </source>
</evidence>
<dbReference type="InterPro" id="IPR002562">
    <property type="entry name" value="3'-5'_exonuclease_dom"/>
</dbReference>
<dbReference type="InterPro" id="IPR052408">
    <property type="entry name" value="Exonuclease_MUT-7-like"/>
</dbReference>
<dbReference type="InterPro" id="IPR002782">
    <property type="entry name" value="Mut7-C_RNAse_dom"/>
</dbReference>
<evidence type="ECO:0000259" key="5">
    <source>
        <dbReference type="Pfam" id="PF01612"/>
    </source>
</evidence>
<keyword evidence="3 7" id="KW-0269">Exonuclease</keyword>
<name>A0A0L7QXS2_9HYME</name>
<evidence type="ECO:0000256" key="2">
    <source>
        <dbReference type="ARBA" id="ARBA00022801"/>
    </source>
</evidence>
<protein>
    <submittedName>
        <fullName evidence="7">Putative exonuclease mut-7 like protein</fullName>
    </submittedName>
</protein>
<dbReference type="GO" id="GO:0003676">
    <property type="term" value="F:nucleic acid binding"/>
    <property type="evidence" value="ECO:0007669"/>
    <property type="project" value="InterPro"/>
</dbReference>
<dbReference type="Proteomes" id="UP000053825">
    <property type="component" value="Unassembled WGS sequence"/>
</dbReference>
<dbReference type="InterPro" id="IPR012337">
    <property type="entry name" value="RNaseH-like_sf"/>
</dbReference>
<dbReference type="InterPro" id="IPR036397">
    <property type="entry name" value="RNaseH_sf"/>
</dbReference>
<dbReference type="CDD" id="cd06146">
    <property type="entry name" value="mut-7_like_exo"/>
    <property type="match status" value="1"/>
</dbReference>
<dbReference type="GO" id="GO:0008408">
    <property type="term" value="F:3'-5' exonuclease activity"/>
    <property type="evidence" value="ECO:0007669"/>
    <property type="project" value="InterPro"/>
</dbReference>
<feature type="domain" description="Mut7-C RNAse" evidence="6">
    <location>
        <begin position="902"/>
        <end position="935"/>
    </location>
</feature>
<feature type="domain" description="3'-5' exonuclease" evidence="5">
    <location>
        <begin position="401"/>
        <end position="587"/>
    </location>
</feature>
<dbReference type="InterPro" id="IPR037432">
    <property type="entry name" value="Mut-7_DEDDy_dom"/>
</dbReference>
<dbReference type="PANTHER" id="PTHR47765:SF2">
    <property type="entry name" value="EXONUCLEASE MUT-7 HOMOLOG"/>
    <property type="match status" value="1"/>
</dbReference>
<dbReference type="SUPFAM" id="SSF53098">
    <property type="entry name" value="Ribonuclease H-like"/>
    <property type="match status" value="1"/>
</dbReference>
<reference evidence="7 8" key="1">
    <citation type="submission" date="2015-07" db="EMBL/GenBank/DDBJ databases">
        <title>The genome of Habropoda laboriosa.</title>
        <authorList>
            <person name="Pan H."/>
            <person name="Kapheim K."/>
        </authorList>
    </citation>
    <scope>NUCLEOTIDE SEQUENCE [LARGE SCALE GENOMIC DNA]</scope>
    <source>
        <strain evidence="7">0110345459</strain>
    </source>
</reference>
<gene>
    <name evidence="7" type="ORF">WH47_01910</name>
</gene>
<keyword evidence="2" id="KW-0378">Hydrolase</keyword>
<accession>A0A0L7QXS2</accession>
<dbReference type="Pfam" id="PF01927">
    <property type="entry name" value="Mut7-C"/>
    <property type="match status" value="2"/>
</dbReference>
<evidence type="ECO:0000259" key="6">
    <source>
        <dbReference type="Pfam" id="PF01927"/>
    </source>
</evidence>
<dbReference type="EMBL" id="KQ414699">
    <property type="protein sequence ID" value="KOC63420.1"/>
    <property type="molecule type" value="Genomic_DNA"/>
</dbReference>
<feature type="region of interest" description="Disordered" evidence="4">
    <location>
        <begin position="626"/>
        <end position="650"/>
    </location>
</feature>
<keyword evidence="8" id="KW-1185">Reference proteome</keyword>
<evidence type="ECO:0000256" key="3">
    <source>
        <dbReference type="ARBA" id="ARBA00022839"/>
    </source>
</evidence>
<dbReference type="Gene3D" id="3.30.420.10">
    <property type="entry name" value="Ribonuclease H-like superfamily/Ribonuclease H"/>
    <property type="match status" value="1"/>
</dbReference>
<feature type="domain" description="Mut7-C RNAse" evidence="6">
    <location>
        <begin position="708"/>
        <end position="825"/>
    </location>
</feature>
<dbReference type="GO" id="GO:0006139">
    <property type="term" value="P:nucleobase-containing compound metabolic process"/>
    <property type="evidence" value="ECO:0007669"/>
    <property type="project" value="InterPro"/>
</dbReference>
<dbReference type="AlphaFoldDB" id="A0A0L7QXS2"/>
<sequence>MSNEPQDVDNSLTEQFSVNVDDSLLFFSTIDDATKEWLKSLKHIWQLWKKCDGISKTLTDYFESLPNPYLSTLQLLLNTGDFQHMKANSSLAFTVIEEFAKWMEVRKEIYKHFLVVDLKIAAFRLIIKQNNMKFIKMVAVTYDFIEDKEEFLSIITKMIEEKKYKEAAQYAVILELQDYFPDPETLMLPLILQNKLTVVTEFLSVCPQMQKTLVTYLDNLIGPDTIMSNLLNKIILKNNIPDIKIPTSQTRPMIKLIARLVKLYNLPPQCCPNLNKKRCEGALQFLIHKRYVDCSLSTASWREMVQDAVGDCEALQFGIIRMLINAKDASEGLYWAKKFNIPKKQWPWSLSYEEEQNENEGVNEGASTSKMYDREGSDDSMNYHEFRLSKDSIKVVDNLRSFEEFLDTGLKGVSIVGIDSEWKPCFGTKQTELALIQIATKTNVYILDVTTIGNELSELWTELVLTLFENKNILKLGFGIAQDITVIRGSIPALSEIKTCGQGYLDITHLWQKLVDDYQFIFPHESDDQLTKKNLSKLVELCLGQKLNKSDQFSNWEQRPLRESQITYAGALDAYCLLEVYVALEAQCEHLDIPFHDICFEIQHIPHHSPKKNIKKPVEKPCAIKNKDLNPTKQHNYTRKLPPRFQKPQHENGQYFNKLQQSIRPTYSNEPLYENTLKHVKNSNYKSRTQETSQQMIKQKYTPAHNWRVVCDAMLGGLTSKLRIYGCDCIHIALDQGGERSVKLAMHENRVLLTRNKGYLRFFQYLQPGNCYLVSADTAEDQLREVINHFGIVITQRDIFSRCQACNSDEFTKVPKVLMDKLIQSYLKLIRKDNYRIPSNTLNLISSIHRSGVTVSNSNDNHLQHCNFVNNDVQFEDRTWVLSTNFVNIDTCSTKYHARVQIDKVPVNVLKNVQLFYVCEQCGKIYWNGTHLERTLNGVIKDLIIHV</sequence>
<dbReference type="STRING" id="597456.A0A0L7QXS2"/>
<proteinExistence type="predicted"/>
<dbReference type="PANTHER" id="PTHR47765">
    <property type="entry name" value="3'-5' EXONUCLEASE DOMAIN-CONTAINING PROTEIN"/>
    <property type="match status" value="1"/>
</dbReference>
<evidence type="ECO:0000313" key="8">
    <source>
        <dbReference type="Proteomes" id="UP000053825"/>
    </source>
</evidence>
<organism evidence="7 8">
    <name type="scientific">Habropoda laboriosa</name>
    <dbReference type="NCBI Taxonomy" id="597456"/>
    <lineage>
        <taxon>Eukaryota</taxon>
        <taxon>Metazoa</taxon>
        <taxon>Ecdysozoa</taxon>
        <taxon>Arthropoda</taxon>
        <taxon>Hexapoda</taxon>
        <taxon>Insecta</taxon>
        <taxon>Pterygota</taxon>
        <taxon>Neoptera</taxon>
        <taxon>Endopterygota</taxon>
        <taxon>Hymenoptera</taxon>
        <taxon>Apocrita</taxon>
        <taxon>Aculeata</taxon>
        <taxon>Apoidea</taxon>
        <taxon>Anthophila</taxon>
        <taxon>Apidae</taxon>
        <taxon>Habropoda</taxon>
    </lineage>
</organism>
<evidence type="ECO:0000256" key="4">
    <source>
        <dbReference type="SAM" id="MobiDB-lite"/>
    </source>
</evidence>
<dbReference type="OrthoDB" id="18193at2759"/>
<evidence type="ECO:0000313" key="7">
    <source>
        <dbReference type="EMBL" id="KOC63420.1"/>
    </source>
</evidence>